<evidence type="ECO:0000256" key="1">
    <source>
        <dbReference type="SAM" id="SignalP"/>
    </source>
</evidence>
<dbReference type="EMBL" id="JARGYC010000057">
    <property type="protein sequence ID" value="MDF0602679.1"/>
    <property type="molecule type" value="Genomic_DNA"/>
</dbReference>
<feature type="signal peptide" evidence="1">
    <location>
        <begin position="1"/>
        <end position="20"/>
    </location>
</feature>
<dbReference type="RefSeq" id="WP_275568805.1">
    <property type="nucleotide sequence ID" value="NZ_JARGYC010000057.1"/>
</dbReference>
<protein>
    <submittedName>
        <fullName evidence="2">Uncharacterized protein</fullName>
    </submittedName>
</protein>
<feature type="chain" id="PRO_5042192753" evidence="1">
    <location>
        <begin position="21"/>
        <end position="88"/>
    </location>
</feature>
<evidence type="ECO:0000313" key="2">
    <source>
        <dbReference type="EMBL" id="MDF0602679.1"/>
    </source>
</evidence>
<accession>A0AAE3TB53</accession>
<keyword evidence="1" id="KW-0732">Signal</keyword>
<dbReference type="Proteomes" id="UP001220964">
    <property type="component" value="Unassembled WGS sequence"/>
</dbReference>
<dbReference type="AlphaFoldDB" id="A0AAE3TB53"/>
<gene>
    <name evidence="2" type="ORF">P1J78_18220</name>
</gene>
<keyword evidence="3" id="KW-1185">Reference proteome</keyword>
<proteinExistence type="predicted"/>
<reference evidence="2" key="1">
    <citation type="submission" date="2023-03" db="EMBL/GenBank/DDBJ databases">
        <title>Multiphase analysis and comparison of six strains from genera Psychromarinibacter, Lutimaribacter, and Maritimibacter, including a novel species: Psychromarinibacter sediminicola sp. nov.</title>
        <authorList>
            <person name="Wang Y.-H."/>
            <person name="Ye M.-Q."/>
            <person name="Du Z.-J."/>
        </authorList>
    </citation>
    <scope>NUCLEOTIDE SEQUENCE</scope>
    <source>
        <strain evidence="2">C21-152</strain>
    </source>
</reference>
<organism evidence="2 3">
    <name type="scientific">Psychromarinibacter sediminicola</name>
    <dbReference type="NCBI Taxonomy" id="3033385"/>
    <lineage>
        <taxon>Bacteria</taxon>
        <taxon>Pseudomonadati</taxon>
        <taxon>Pseudomonadota</taxon>
        <taxon>Alphaproteobacteria</taxon>
        <taxon>Rhodobacterales</taxon>
        <taxon>Paracoccaceae</taxon>
        <taxon>Psychromarinibacter</taxon>
    </lineage>
</organism>
<evidence type="ECO:0000313" key="3">
    <source>
        <dbReference type="Proteomes" id="UP001220964"/>
    </source>
</evidence>
<sequence length="88" mass="9772">MRRTAIALCLALTAATPALAKDGRTQLIAAVDRELHLYVPDVEARELSTHQLAAIRSIMYGQYSSSEKRVRIRSVIGGRYSLRGLLFN</sequence>
<comment type="caution">
    <text evidence="2">The sequence shown here is derived from an EMBL/GenBank/DDBJ whole genome shotgun (WGS) entry which is preliminary data.</text>
</comment>
<name>A0AAE3TB53_9RHOB</name>